<name>A0A174V887_PARDI</name>
<proteinExistence type="inferred from homology"/>
<dbReference type="Pfam" id="PF00884">
    <property type="entry name" value="Sulfatase"/>
    <property type="match status" value="1"/>
</dbReference>
<dbReference type="RefSeq" id="WP_081031969.1">
    <property type="nucleotide sequence ID" value="NZ_CZBM01000007.1"/>
</dbReference>
<sequence length="477" mass="55203">MRNFQKQIWMVVMLPMMSSAIYGSEKSDKGLPNIIVFVADDAGMDFGCYGNNGIKTPNIDRLAKEGIRFEKAYLTSPQSSPSRTSMMTGQFAHTIGTEDLHNPLDGSTKMMPYYFNQAGYSTGVMLKTHWGPNGDKQFTHVIKGGYKPNQGDLTEELYRNYRKFLDDSKEQPFFLWVGFIDPHRPYNREVCPQVNKPEDVKIPPFLVDAADTRRDMADYYDEISRMDRNIGIMLGELEKRGELENTIIVFMSDNGRPFPRCKGSLYDTGIQTPLIFVWDKHITPNTVHSNGLVSSVDLAPTLLDLVGINMPDTVYGRSFKELLFDPTKRGRDYIFAERNWHDTDEYIRCVRTERYKFIYNAYYELPHGTTMDLGSSLSWYDLKIAQKEGTLSKEQALLFTSPRPMIEIYDLEKDPEEFTNVADVKEYRDVGKKLAKLLVNWQKETKDHPWWMRRRCDQNDRVTGFPLYETRPGLWAD</sequence>
<evidence type="ECO:0000313" key="5">
    <source>
        <dbReference type="EMBL" id="CUQ29716.1"/>
    </source>
</evidence>
<dbReference type="InterPro" id="IPR050738">
    <property type="entry name" value="Sulfatase"/>
</dbReference>
<dbReference type="InterPro" id="IPR000917">
    <property type="entry name" value="Sulfatase_N"/>
</dbReference>
<dbReference type="EC" id="3.1.6.1" evidence="5"/>
<dbReference type="Proteomes" id="UP000095332">
    <property type="component" value="Unassembled WGS sequence"/>
</dbReference>
<feature type="domain" description="Sulfatase N-terminal" evidence="4">
    <location>
        <begin position="32"/>
        <end position="308"/>
    </location>
</feature>
<dbReference type="GO" id="GO:0004065">
    <property type="term" value="F:arylsulfatase activity"/>
    <property type="evidence" value="ECO:0007669"/>
    <property type="project" value="UniProtKB-EC"/>
</dbReference>
<protein>
    <submittedName>
        <fullName evidence="5">Arylsulfatase</fullName>
        <ecNumber evidence="5">3.1.6.1</ecNumber>
    </submittedName>
</protein>
<dbReference type="PANTHER" id="PTHR42693:SF53">
    <property type="entry name" value="ENDO-4-O-SULFATASE"/>
    <property type="match status" value="1"/>
</dbReference>
<comment type="PTM">
    <text evidence="3">The conversion to 3-oxoalanine (also known as C-formylglycine, FGly), of a serine or cysteine residue in prokaryotes and of a cysteine residue in eukaryotes, is critical for catalytic activity.</text>
</comment>
<evidence type="ECO:0000256" key="1">
    <source>
        <dbReference type="ARBA" id="ARBA00008779"/>
    </source>
</evidence>
<dbReference type="AlphaFoldDB" id="A0A174V887"/>
<feature type="modified residue" description="3-oxoalanine (Ser)" evidence="3">
    <location>
        <position position="79"/>
    </location>
</feature>
<evidence type="ECO:0000256" key="3">
    <source>
        <dbReference type="PIRSR" id="PIRSR600917-52"/>
    </source>
</evidence>
<evidence type="ECO:0000256" key="2">
    <source>
        <dbReference type="ARBA" id="ARBA00022801"/>
    </source>
</evidence>
<evidence type="ECO:0000313" key="6">
    <source>
        <dbReference type="Proteomes" id="UP000095332"/>
    </source>
</evidence>
<dbReference type="EMBL" id="CZBM01000007">
    <property type="protein sequence ID" value="CUQ29716.1"/>
    <property type="molecule type" value="Genomic_DNA"/>
</dbReference>
<evidence type="ECO:0000259" key="4">
    <source>
        <dbReference type="Pfam" id="PF00884"/>
    </source>
</evidence>
<organism evidence="5 6">
    <name type="scientific">Parabacteroides distasonis</name>
    <dbReference type="NCBI Taxonomy" id="823"/>
    <lineage>
        <taxon>Bacteria</taxon>
        <taxon>Pseudomonadati</taxon>
        <taxon>Bacteroidota</taxon>
        <taxon>Bacteroidia</taxon>
        <taxon>Bacteroidales</taxon>
        <taxon>Tannerellaceae</taxon>
        <taxon>Parabacteroides</taxon>
    </lineage>
</organism>
<dbReference type="Gene3D" id="3.40.720.10">
    <property type="entry name" value="Alkaline Phosphatase, subunit A"/>
    <property type="match status" value="1"/>
</dbReference>
<dbReference type="CDD" id="cd16027">
    <property type="entry name" value="SGSH"/>
    <property type="match status" value="1"/>
</dbReference>
<reference evidence="5 6" key="1">
    <citation type="submission" date="2015-09" db="EMBL/GenBank/DDBJ databases">
        <authorList>
            <consortium name="Pathogen Informatics"/>
        </authorList>
    </citation>
    <scope>NUCLEOTIDE SEQUENCE [LARGE SCALE GENOMIC DNA]</scope>
    <source>
        <strain evidence="5 6">2789STDY5834948</strain>
    </source>
</reference>
<dbReference type="SUPFAM" id="SSF53649">
    <property type="entry name" value="Alkaline phosphatase-like"/>
    <property type="match status" value="1"/>
</dbReference>
<gene>
    <name evidence="5" type="primary">atsA_8</name>
    <name evidence="5" type="ORF">ERS852560_02071</name>
</gene>
<accession>A0A174V887</accession>
<dbReference type="InterPro" id="IPR017850">
    <property type="entry name" value="Alkaline_phosphatase_core_sf"/>
</dbReference>
<keyword evidence="2 5" id="KW-0378">Hydrolase</keyword>
<dbReference type="PANTHER" id="PTHR42693">
    <property type="entry name" value="ARYLSULFATASE FAMILY MEMBER"/>
    <property type="match status" value="1"/>
</dbReference>
<comment type="similarity">
    <text evidence="1">Belongs to the sulfatase family.</text>
</comment>